<protein>
    <submittedName>
        <fullName evidence="6">Cyclic di-GMP phosphodiesterase Gmr</fullName>
    </submittedName>
</protein>
<keyword evidence="2" id="KW-1133">Transmembrane helix</keyword>
<proteinExistence type="predicted"/>
<feature type="domain" description="EAL" evidence="3">
    <location>
        <begin position="433"/>
        <end position="686"/>
    </location>
</feature>
<dbReference type="GO" id="GO:0007165">
    <property type="term" value="P:signal transduction"/>
    <property type="evidence" value="ECO:0007669"/>
    <property type="project" value="InterPro"/>
</dbReference>
<evidence type="ECO:0000259" key="3">
    <source>
        <dbReference type="PROSITE" id="PS50883"/>
    </source>
</evidence>
<dbReference type="SMART" id="SM00267">
    <property type="entry name" value="GGDEF"/>
    <property type="match status" value="1"/>
</dbReference>
<dbReference type="InterPro" id="IPR001633">
    <property type="entry name" value="EAL_dom"/>
</dbReference>
<feature type="transmembrane region" description="Helical" evidence="2">
    <location>
        <begin position="168"/>
        <end position="186"/>
    </location>
</feature>
<feature type="domain" description="HAMP" evidence="4">
    <location>
        <begin position="188"/>
        <end position="241"/>
    </location>
</feature>
<dbReference type="InterPro" id="IPR000160">
    <property type="entry name" value="GGDEF_dom"/>
</dbReference>
<dbReference type="PROSITE" id="PS50887">
    <property type="entry name" value="GGDEF"/>
    <property type="match status" value="1"/>
</dbReference>
<dbReference type="AlphaFoldDB" id="K6XMD9"/>
<dbReference type="OrthoDB" id="9814202at2"/>
<feature type="transmembrane region" description="Helical" evidence="2">
    <location>
        <begin position="12"/>
        <end position="30"/>
    </location>
</feature>
<evidence type="ECO:0000313" key="7">
    <source>
        <dbReference type="Proteomes" id="UP000006327"/>
    </source>
</evidence>
<keyword evidence="1" id="KW-0175">Coiled coil</keyword>
<dbReference type="PANTHER" id="PTHR44757">
    <property type="entry name" value="DIGUANYLATE CYCLASE DGCP"/>
    <property type="match status" value="1"/>
</dbReference>
<name>K6XMD9_9ALTE</name>
<dbReference type="CDD" id="cd01949">
    <property type="entry name" value="GGDEF"/>
    <property type="match status" value="1"/>
</dbReference>
<dbReference type="SUPFAM" id="SSF141868">
    <property type="entry name" value="EAL domain-like"/>
    <property type="match status" value="1"/>
</dbReference>
<evidence type="ECO:0000259" key="4">
    <source>
        <dbReference type="PROSITE" id="PS50885"/>
    </source>
</evidence>
<dbReference type="InterPro" id="IPR003660">
    <property type="entry name" value="HAMP_dom"/>
</dbReference>
<dbReference type="RefSeq" id="WP_007625130.1">
    <property type="nucleotide sequence ID" value="NZ_BAEO01000065.1"/>
</dbReference>
<gene>
    <name evidence="6" type="primary">gmr</name>
    <name evidence="6" type="ORF">GARC_4852</name>
</gene>
<dbReference type="Pfam" id="PF00990">
    <property type="entry name" value="GGDEF"/>
    <property type="match status" value="1"/>
</dbReference>
<dbReference type="InterPro" id="IPR052155">
    <property type="entry name" value="Biofilm_reg_signaling"/>
</dbReference>
<evidence type="ECO:0000256" key="1">
    <source>
        <dbReference type="SAM" id="Coils"/>
    </source>
</evidence>
<dbReference type="CDD" id="cd06225">
    <property type="entry name" value="HAMP"/>
    <property type="match status" value="1"/>
</dbReference>
<dbReference type="NCBIfam" id="TIGR00254">
    <property type="entry name" value="GGDEF"/>
    <property type="match status" value="1"/>
</dbReference>
<dbReference type="SMART" id="SM00052">
    <property type="entry name" value="EAL"/>
    <property type="match status" value="1"/>
</dbReference>
<evidence type="ECO:0000313" key="6">
    <source>
        <dbReference type="EMBL" id="GAC21789.1"/>
    </source>
</evidence>
<dbReference type="PANTHER" id="PTHR44757:SF2">
    <property type="entry name" value="BIOFILM ARCHITECTURE MAINTENANCE PROTEIN MBAA"/>
    <property type="match status" value="1"/>
</dbReference>
<reference evidence="6 7" key="1">
    <citation type="journal article" date="2017" name="Antonie Van Leeuwenhoek">
        <title>Rhizobium rhizosphaerae sp. nov., a novel species isolated from rice rhizosphere.</title>
        <authorList>
            <person name="Zhao J.J."/>
            <person name="Zhang J."/>
            <person name="Zhang R.J."/>
            <person name="Zhang C.W."/>
            <person name="Yin H.Q."/>
            <person name="Zhang X.X."/>
        </authorList>
    </citation>
    <scope>NUCLEOTIDE SEQUENCE [LARGE SCALE GENOMIC DNA]</scope>
    <source>
        <strain evidence="6 7">BSs20135</strain>
    </source>
</reference>
<organism evidence="6 7">
    <name type="scientific">Paraglaciecola arctica BSs20135</name>
    <dbReference type="NCBI Taxonomy" id="493475"/>
    <lineage>
        <taxon>Bacteria</taxon>
        <taxon>Pseudomonadati</taxon>
        <taxon>Pseudomonadota</taxon>
        <taxon>Gammaproteobacteria</taxon>
        <taxon>Alteromonadales</taxon>
        <taxon>Alteromonadaceae</taxon>
        <taxon>Paraglaciecola</taxon>
    </lineage>
</organism>
<accession>K6XMD9</accession>
<dbReference type="Pfam" id="PF00672">
    <property type="entry name" value="HAMP"/>
    <property type="match status" value="1"/>
</dbReference>
<dbReference type="Proteomes" id="UP000006327">
    <property type="component" value="Unassembled WGS sequence"/>
</dbReference>
<dbReference type="eggNOG" id="COG2770">
    <property type="taxonomic scope" value="Bacteria"/>
</dbReference>
<feature type="domain" description="GGDEF" evidence="5">
    <location>
        <begin position="291"/>
        <end position="424"/>
    </location>
</feature>
<dbReference type="InterPro" id="IPR043128">
    <property type="entry name" value="Rev_trsase/Diguanyl_cyclase"/>
</dbReference>
<dbReference type="SUPFAM" id="SSF55073">
    <property type="entry name" value="Nucleotide cyclase"/>
    <property type="match status" value="1"/>
</dbReference>
<keyword evidence="2" id="KW-0472">Membrane</keyword>
<dbReference type="GO" id="GO:0016020">
    <property type="term" value="C:membrane"/>
    <property type="evidence" value="ECO:0007669"/>
    <property type="project" value="InterPro"/>
</dbReference>
<evidence type="ECO:0000256" key="2">
    <source>
        <dbReference type="SAM" id="Phobius"/>
    </source>
</evidence>
<comment type="caution">
    <text evidence="6">The sequence shown here is derived from an EMBL/GenBank/DDBJ whole genome shotgun (WGS) entry which is preliminary data.</text>
</comment>
<dbReference type="PROSITE" id="PS50885">
    <property type="entry name" value="HAMP"/>
    <property type="match status" value="1"/>
</dbReference>
<dbReference type="eggNOG" id="COG5001">
    <property type="taxonomic scope" value="Bacteria"/>
</dbReference>
<keyword evidence="7" id="KW-1185">Reference proteome</keyword>
<dbReference type="CDD" id="cd01948">
    <property type="entry name" value="EAL"/>
    <property type="match status" value="1"/>
</dbReference>
<dbReference type="Gene3D" id="3.20.20.450">
    <property type="entry name" value="EAL domain"/>
    <property type="match status" value="1"/>
</dbReference>
<dbReference type="Gene3D" id="3.30.70.270">
    <property type="match status" value="1"/>
</dbReference>
<dbReference type="InterPro" id="IPR035919">
    <property type="entry name" value="EAL_sf"/>
</dbReference>
<dbReference type="PROSITE" id="PS50883">
    <property type="entry name" value="EAL"/>
    <property type="match status" value="1"/>
</dbReference>
<feature type="coiled-coil region" evidence="1">
    <location>
        <begin position="222"/>
        <end position="263"/>
    </location>
</feature>
<dbReference type="InterPro" id="IPR029787">
    <property type="entry name" value="Nucleotide_cyclase"/>
</dbReference>
<evidence type="ECO:0000259" key="5">
    <source>
        <dbReference type="PROSITE" id="PS50887"/>
    </source>
</evidence>
<dbReference type="SMART" id="SM00304">
    <property type="entry name" value="HAMP"/>
    <property type="match status" value="1"/>
</dbReference>
<sequence>MLFKTIKNTTTTLTVLAICLVCTAVLVFAIQEHEKLYLESVKSDLNGLSDNMANDLVPLLASEPDTFEISTLLLRLERYDNVKFAVVFDTQWQQQDVYFGDAFDTTNSGPNIQVNDLKILPWGVQVEEDELMALKLIGDTRLPVGYLLIVLDSLEPLTKSKLSLLKQVLPLTLLVVLLVIGISFFVQQRLFMPLSLLSNLAKNIRKTNDYSLRIDIQGKQEVAELSQDINQMMDTINKETQKNKQYTEQLKEQQKTMERLANFDSLTGLPNRQFFMETLRIELAKAKRGEHNLVLMYFDLDGFKGVNDSLGHETGDQLLIKVCERAKSILREGDIISRLGGDEFLILLHNEPNDYMLLEIAERLVVGLSAPFDINTWEVQVGVSIGIAKASDSNFNLSEFVSNADIAMYRSKTAGRSTHTVFIPEMMEDNKRKLLIANSIASAIKNDEFVVYYQGKVSPNETTVGYEALLRWSSDSLGFVSPAEFIPIAEQSGKILPITKWVLERVCKDFKQLCSLNDSEVTISVNLSAYDIKNLQLVNYIKNLFKKYSVEPRLIEFEVTESAYLENLDMANEFLTQLRDIGSSVALDDFGTGYSSLGYLTQINLNTLKIDKQFVDNLNVSERSTLITKTIIEMAKQLKLQICAEGVETREQAAFLIESGCHQLQGFLFAKPTSLELLLKEKEQLVDLEKNA</sequence>
<dbReference type="Gene3D" id="6.10.340.10">
    <property type="match status" value="1"/>
</dbReference>
<dbReference type="Pfam" id="PF00563">
    <property type="entry name" value="EAL"/>
    <property type="match status" value="1"/>
</dbReference>
<dbReference type="EMBL" id="BAEO01000065">
    <property type="protein sequence ID" value="GAC21789.1"/>
    <property type="molecule type" value="Genomic_DNA"/>
</dbReference>
<keyword evidence="2" id="KW-0812">Transmembrane</keyword>
<dbReference type="STRING" id="493475.GARC_4852"/>